<feature type="non-terminal residue" evidence="7">
    <location>
        <position position="1"/>
    </location>
</feature>
<dbReference type="PANTHER" id="PTHR43409:SF7">
    <property type="entry name" value="BLL1977 PROTEIN"/>
    <property type="match status" value="1"/>
</dbReference>
<protein>
    <submittedName>
        <fullName evidence="7">Radical SAM protein</fullName>
    </submittedName>
</protein>
<keyword evidence="4" id="KW-0408">Iron</keyword>
<keyword evidence="5" id="KW-0411">Iron-sulfur</keyword>
<dbReference type="Pfam" id="PF04055">
    <property type="entry name" value="Radical_SAM"/>
    <property type="match status" value="1"/>
</dbReference>
<comment type="caution">
    <text evidence="7">The sequence shown here is derived from an EMBL/GenBank/DDBJ whole genome shotgun (WGS) entry which is preliminary data.</text>
</comment>
<name>A0A0P9D3C6_9CHLR</name>
<evidence type="ECO:0000313" key="8">
    <source>
        <dbReference type="Proteomes" id="UP000050509"/>
    </source>
</evidence>
<dbReference type="Gene3D" id="3.80.30.20">
    <property type="entry name" value="tm_1862 like domain"/>
    <property type="match status" value="1"/>
</dbReference>
<dbReference type="PATRIC" id="fig|186479.3.peg.4577"/>
<dbReference type="InterPro" id="IPR058240">
    <property type="entry name" value="rSAM_sf"/>
</dbReference>
<dbReference type="PANTHER" id="PTHR43409">
    <property type="entry name" value="ANAEROBIC MAGNESIUM-PROTOPORPHYRIN IX MONOMETHYL ESTER CYCLASE-RELATED"/>
    <property type="match status" value="1"/>
</dbReference>
<accession>A0A0P9D3C6</accession>
<dbReference type="InterPro" id="IPR023404">
    <property type="entry name" value="rSAM_horseshoe"/>
</dbReference>
<dbReference type="EMBL" id="LJCR01000232">
    <property type="protein sequence ID" value="KPV53551.1"/>
    <property type="molecule type" value="Genomic_DNA"/>
</dbReference>
<keyword evidence="2" id="KW-0949">S-adenosyl-L-methionine</keyword>
<evidence type="ECO:0000259" key="6">
    <source>
        <dbReference type="PROSITE" id="PS51918"/>
    </source>
</evidence>
<evidence type="ECO:0000256" key="1">
    <source>
        <dbReference type="ARBA" id="ARBA00001966"/>
    </source>
</evidence>
<dbReference type="SMART" id="SM00729">
    <property type="entry name" value="Elp3"/>
    <property type="match status" value="1"/>
</dbReference>
<dbReference type="SFLD" id="SFLDG01082">
    <property type="entry name" value="B12-binding_domain_containing"/>
    <property type="match status" value="1"/>
</dbReference>
<dbReference type="GO" id="GO:0051536">
    <property type="term" value="F:iron-sulfur cluster binding"/>
    <property type="evidence" value="ECO:0007669"/>
    <property type="project" value="UniProtKB-KW"/>
</dbReference>
<comment type="cofactor">
    <cofactor evidence="1">
        <name>[4Fe-4S] cluster</name>
        <dbReference type="ChEBI" id="CHEBI:49883"/>
    </cofactor>
</comment>
<evidence type="ECO:0000256" key="3">
    <source>
        <dbReference type="ARBA" id="ARBA00022723"/>
    </source>
</evidence>
<dbReference type="AlphaFoldDB" id="A0A0P9D3C6"/>
<dbReference type="PROSITE" id="PS51918">
    <property type="entry name" value="RADICAL_SAM"/>
    <property type="match status" value="1"/>
</dbReference>
<sequence>NEEWLRARGVSTILGGEFESGLVALYRRLAASKAPAAQPEPRVSLARQEFLPPERAGLPPLAHYAHVALEGGQHRTAGYTEASRGCKHTCRHCPIVPVYGGRFRVVQRAAVLEDVRQQVAAGAGHITFGDPDFFNGPGHAVALVHAMHAEFPALTYDVTIKIEHLLRHAALLPALRDTGCLFITSAVESADDATLARFDKRHTRADFVLAASLLRELGLTLNPTFVTFTPWTTRQNYVELLELIAELDLIEHVAPIQYAIRLLIPAQSRLLELPEVRALVQPFDSAALVYPWQHPDPGVDALYRQVLGAVRVRRASRHEHFAEVLRLAQAALGAPASARAQRELARRADWRPIPHMSEPWYC</sequence>
<keyword evidence="3" id="KW-0479">Metal-binding</keyword>
<dbReference type="CDD" id="cd01335">
    <property type="entry name" value="Radical_SAM"/>
    <property type="match status" value="1"/>
</dbReference>
<proteinExistence type="predicted"/>
<reference evidence="7 8" key="1">
    <citation type="submission" date="2015-09" db="EMBL/GenBank/DDBJ databases">
        <title>Draft genome sequence of Kouleothrix aurantiaca JCM 19913.</title>
        <authorList>
            <person name="Hemp J."/>
        </authorList>
    </citation>
    <scope>NUCLEOTIDE SEQUENCE [LARGE SCALE GENOMIC DNA]</scope>
    <source>
        <strain evidence="7 8">COM-B</strain>
    </source>
</reference>
<evidence type="ECO:0000256" key="5">
    <source>
        <dbReference type="ARBA" id="ARBA00023014"/>
    </source>
</evidence>
<dbReference type="InterPro" id="IPR006638">
    <property type="entry name" value="Elp3/MiaA/NifB-like_rSAM"/>
</dbReference>
<dbReference type="GO" id="GO:0046872">
    <property type="term" value="F:metal ion binding"/>
    <property type="evidence" value="ECO:0007669"/>
    <property type="project" value="UniProtKB-KW"/>
</dbReference>
<evidence type="ECO:0000313" key="7">
    <source>
        <dbReference type="EMBL" id="KPV53551.1"/>
    </source>
</evidence>
<dbReference type="SUPFAM" id="SSF102114">
    <property type="entry name" value="Radical SAM enzymes"/>
    <property type="match status" value="1"/>
</dbReference>
<gene>
    <name evidence="7" type="ORF">SE17_09000</name>
</gene>
<evidence type="ECO:0000256" key="2">
    <source>
        <dbReference type="ARBA" id="ARBA00022691"/>
    </source>
</evidence>
<evidence type="ECO:0000256" key="4">
    <source>
        <dbReference type="ARBA" id="ARBA00023004"/>
    </source>
</evidence>
<feature type="domain" description="Radical SAM core" evidence="6">
    <location>
        <begin position="72"/>
        <end position="291"/>
    </location>
</feature>
<dbReference type="SFLD" id="SFLDS00029">
    <property type="entry name" value="Radical_SAM"/>
    <property type="match status" value="1"/>
</dbReference>
<dbReference type="Proteomes" id="UP000050509">
    <property type="component" value="Unassembled WGS sequence"/>
</dbReference>
<dbReference type="GO" id="GO:0005829">
    <property type="term" value="C:cytosol"/>
    <property type="evidence" value="ECO:0007669"/>
    <property type="project" value="TreeGrafter"/>
</dbReference>
<organism evidence="7 8">
    <name type="scientific">Kouleothrix aurantiaca</name>
    <dbReference type="NCBI Taxonomy" id="186479"/>
    <lineage>
        <taxon>Bacteria</taxon>
        <taxon>Bacillati</taxon>
        <taxon>Chloroflexota</taxon>
        <taxon>Chloroflexia</taxon>
        <taxon>Chloroflexales</taxon>
        <taxon>Roseiflexineae</taxon>
        <taxon>Roseiflexaceae</taxon>
        <taxon>Kouleothrix</taxon>
    </lineage>
</organism>
<keyword evidence="8" id="KW-1185">Reference proteome</keyword>
<dbReference type="InterPro" id="IPR007197">
    <property type="entry name" value="rSAM"/>
</dbReference>
<dbReference type="InterPro" id="IPR051198">
    <property type="entry name" value="BchE-like"/>
</dbReference>
<dbReference type="GO" id="GO:0003824">
    <property type="term" value="F:catalytic activity"/>
    <property type="evidence" value="ECO:0007669"/>
    <property type="project" value="InterPro"/>
</dbReference>